<proteinExistence type="predicted"/>
<dbReference type="OrthoDB" id="10071442at2759"/>
<accession>W4FRX6</accession>
<reference evidence="1" key="1">
    <citation type="submission" date="2013-12" db="EMBL/GenBank/DDBJ databases">
        <title>The Genome Sequence of Aphanomyces astaci APO3.</title>
        <authorList>
            <consortium name="The Broad Institute Genomics Platform"/>
            <person name="Russ C."/>
            <person name="Tyler B."/>
            <person name="van West P."/>
            <person name="Dieguez-Uribeondo J."/>
            <person name="Young S.K."/>
            <person name="Zeng Q."/>
            <person name="Gargeya S."/>
            <person name="Fitzgerald M."/>
            <person name="Abouelleil A."/>
            <person name="Alvarado L."/>
            <person name="Chapman S.B."/>
            <person name="Gainer-Dewar J."/>
            <person name="Goldberg J."/>
            <person name="Griggs A."/>
            <person name="Gujja S."/>
            <person name="Hansen M."/>
            <person name="Howarth C."/>
            <person name="Imamovic A."/>
            <person name="Ireland A."/>
            <person name="Larimer J."/>
            <person name="McCowan C."/>
            <person name="Murphy C."/>
            <person name="Pearson M."/>
            <person name="Poon T.W."/>
            <person name="Priest M."/>
            <person name="Roberts A."/>
            <person name="Saif S."/>
            <person name="Shea T."/>
            <person name="Sykes S."/>
            <person name="Wortman J."/>
            <person name="Nusbaum C."/>
            <person name="Birren B."/>
        </authorList>
    </citation>
    <scope>NUCLEOTIDE SEQUENCE [LARGE SCALE GENOMIC DNA]</scope>
    <source>
        <strain evidence="1">APO3</strain>
    </source>
</reference>
<dbReference type="AlphaFoldDB" id="W4FRX6"/>
<dbReference type="GeneID" id="20816791"/>
<dbReference type="VEuPathDB" id="FungiDB:H257_14795"/>
<name>W4FRX6_APHAT</name>
<evidence type="ECO:0000313" key="1">
    <source>
        <dbReference type="EMBL" id="ETV69559.1"/>
    </source>
</evidence>
<dbReference type="EMBL" id="KI913175">
    <property type="protein sequence ID" value="ETV69559.1"/>
    <property type="molecule type" value="Genomic_DNA"/>
</dbReference>
<gene>
    <name evidence="1" type="ORF">H257_14795</name>
</gene>
<dbReference type="RefSeq" id="XP_009840983.1">
    <property type="nucleotide sequence ID" value="XM_009842681.1"/>
</dbReference>
<protein>
    <submittedName>
        <fullName evidence="1">Uncharacterized protein</fullName>
    </submittedName>
</protein>
<sequence length="183" mass="20217">MTLTALRRYPAVFGISPGSTSVHANLRAPPEANNVPFAEPRVGDDDLSSCFPGAPFVRPLRQYSRKLRDKICTKLAPGSKYKLPVATASIISHNLTRSQLFSTLGSSGYMAKGNLMLYTKHYMTNINKGRLASIKKTVKTRSSHETAIWEDVNAFISKLQANVFHRTTEVPCSPNKKCDLCSQ</sequence>
<organism evidence="1">
    <name type="scientific">Aphanomyces astaci</name>
    <name type="common">Crayfish plague agent</name>
    <dbReference type="NCBI Taxonomy" id="112090"/>
    <lineage>
        <taxon>Eukaryota</taxon>
        <taxon>Sar</taxon>
        <taxon>Stramenopiles</taxon>
        <taxon>Oomycota</taxon>
        <taxon>Saprolegniomycetes</taxon>
        <taxon>Saprolegniales</taxon>
        <taxon>Verrucalvaceae</taxon>
        <taxon>Aphanomyces</taxon>
    </lineage>
</organism>